<dbReference type="Gene3D" id="2.170.16.10">
    <property type="entry name" value="Hedgehog/Intein (Hint) domain"/>
    <property type="match status" value="1"/>
</dbReference>
<dbReference type="InterPro" id="IPR036844">
    <property type="entry name" value="Hint_dom_sf"/>
</dbReference>
<proteinExistence type="predicted"/>
<name>A0A098S855_9BACT</name>
<dbReference type="GO" id="GO:0016539">
    <property type="term" value="P:intein-mediated protein splicing"/>
    <property type="evidence" value="ECO:0007669"/>
    <property type="project" value="InterPro"/>
</dbReference>
<dbReference type="InterPro" id="IPR006141">
    <property type="entry name" value="Intein_N"/>
</dbReference>
<dbReference type="RefSeq" id="WP_044220894.1">
    <property type="nucleotide sequence ID" value="NZ_JBKAGJ010000051.1"/>
</dbReference>
<accession>A0A098S855</accession>
<dbReference type="SUPFAM" id="SSF51294">
    <property type="entry name" value="Hedgehog/intein (Hint) domain"/>
    <property type="match status" value="1"/>
</dbReference>
<dbReference type="Proteomes" id="UP000029736">
    <property type="component" value="Unassembled WGS sequence"/>
</dbReference>
<comment type="caution">
    <text evidence="1">The sequence shown here is derived from an EMBL/GenBank/DDBJ whole genome shotgun (WGS) entry which is preliminary data.</text>
</comment>
<dbReference type="CDD" id="cd00081">
    <property type="entry name" value="Hint"/>
    <property type="match status" value="1"/>
</dbReference>
<reference evidence="1 2" key="1">
    <citation type="journal article" date="2014" name="Int. J. Syst. Evol. Microbiol.">
        <title>Phaeodactylibacter xiamenensis gen. nov., sp. nov., a member of the family Saprospiraceae isolated from the marine alga Phaeodactylum tricornutum.</title>
        <authorList>
            <person name="Chen Z.Jr."/>
            <person name="Lei X."/>
            <person name="Lai Q."/>
            <person name="Li Y."/>
            <person name="Zhang B."/>
            <person name="Zhang J."/>
            <person name="Zhang H."/>
            <person name="Yang L."/>
            <person name="Zheng W."/>
            <person name="Tian Y."/>
            <person name="Yu Z."/>
            <person name="Xu H.Jr."/>
            <person name="Zheng T."/>
        </authorList>
    </citation>
    <scope>NUCLEOTIDE SEQUENCE [LARGE SCALE GENOMIC DNA]</scope>
    <source>
        <strain evidence="1 2">KD52</strain>
    </source>
</reference>
<protein>
    <submittedName>
        <fullName evidence="1">Uncharacterized protein</fullName>
    </submittedName>
</protein>
<sequence length="958" mass="105683">MSDFHIIGHDYYPLLAYVDPFDYYDQVHENAVAAIDQELSSYLLIAKDHSKNSILKYRVELKLPQGGGVLGALSPFEREAIRNEILKAINEEGEAQGFYITNNAAIERKGLAFFKTALENLQAGTFNLGDAMGIAGFTSYAVKTNETYDRASNGVYFGAGINPSDYVYDYTGLEVSINGNPILLRDMISSTAGGNNFILENFNRSYIVTDSDNTISELDQAEQSFLGDGRHFVMWVHHRRGNESAGESDSIYVKSRNNLTEIEAEIIVSNYVETVLNEWMPEIETSGGVALQGGGGESRSLNCSLNAQWGKTCLLEFVKNSGQSTANKFKLGIAVGVLDGLIATLKIIYDLYAVPKGFWDSTVAYCKDLWVHYQEHESLTSVFEKIEGDIDIALQTIKELVNVYNQIVEKISATNIYNAFLGIITGVGEAILDWFNNELLALTPDAGYGVGVVAFDVILTVFSGGGSVAAKGGRYLTSIASYLKGIIQSPRSSVGAMLSKASNQSANIVGLGAKIVRCKILGKGCFIKDTPVLMASNSFTNSGKTYALAATMPFMALPIQEVPLLSWTVAHETVNQQNNLIVSTDEDFYFGTLSEDSYTSPQQRQRDQYKLDDTNWHEVIFEQVHGTSIAKLALHTDWITQNNYQLDAIVNMNLPEQGISGPFRITSIKHLLPQKRPVDEDAGKGFVFRPVTGIFIHESDDVWTLEFDSGDTLGVTANHPIYSTTAQDWRLTSELAIGEQVLTYAGSATLTGKRPAPAQRVYNLEVQEVHNFLVTGVGVVVHNSCWDEAAKYASGERSKSEIWELKDYPQIFKRGNIIEKVMRKGKYSSSKGWGFTGKGDGGLGYDNYWLIDFHKGNKVVSLKSTKLTNGTDWANSNADHIGKLSERKIQRSFPNCKPGPNCQNPSHVIGNIDDVELHIIVEDISQINQTDWINSIKSKLPPSEQNNLIITISEMDAD</sequence>
<keyword evidence="2" id="KW-1185">Reference proteome</keyword>
<dbReference type="EMBL" id="JPOS01000030">
    <property type="protein sequence ID" value="KGE87803.1"/>
    <property type="molecule type" value="Genomic_DNA"/>
</dbReference>
<evidence type="ECO:0000313" key="1">
    <source>
        <dbReference type="EMBL" id="KGE87803.1"/>
    </source>
</evidence>
<dbReference type="InterPro" id="IPR030934">
    <property type="entry name" value="Intein_C"/>
</dbReference>
<dbReference type="PROSITE" id="PS50817">
    <property type="entry name" value="INTEIN_N_TER"/>
    <property type="match status" value="1"/>
</dbReference>
<dbReference type="NCBIfam" id="TIGR01443">
    <property type="entry name" value="intein_Cterm"/>
    <property type="match status" value="1"/>
</dbReference>
<dbReference type="AlphaFoldDB" id="A0A098S855"/>
<organism evidence="1 2">
    <name type="scientific">Phaeodactylibacter xiamenensis</name>
    <dbReference type="NCBI Taxonomy" id="1524460"/>
    <lineage>
        <taxon>Bacteria</taxon>
        <taxon>Pseudomonadati</taxon>
        <taxon>Bacteroidota</taxon>
        <taxon>Saprospiria</taxon>
        <taxon>Saprospirales</taxon>
        <taxon>Haliscomenobacteraceae</taxon>
        <taxon>Phaeodactylibacter</taxon>
    </lineage>
</organism>
<dbReference type="PROSITE" id="PS50818">
    <property type="entry name" value="INTEIN_C_TER"/>
    <property type="match status" value="1"/>
</dbReference>
<dbReference type="STRING" id="1524460.IX84_12930"/>
<evidence type="ECO:0000313" key="2">
    <source>
        <dbReference type="Proteomes" id="UP000029736"/>
    </source>
</evidence>
<dbReference type="OrthoDB" id="680858at2"/>
<gene>
    <name evidence="1" type="ORF">IX84_12930</name>
</gene>